<feature type="transmembrane region" description="Helical" evidence="1">
    <location>
        <begin position="125"/>
        <end position="147"/>
    </location>
</feature>
<keyword evidence="1" id="KW-0472">Membrane</keyword>
<keyword evidence="1" id="KW-0812">Transmembrane</keyword>
<dbReference type="Proteomes" id="UP000244496">
    <property type="component" value="Plasmid unnamed1"/>
</dbReference>
<protein>
    <submittedName>
        <fullName evidence="2">Uncharacterized protein</fullName>
    </submittedName>
</protein>
<name>A0A2S0US26_9RHOB</name>
<dbReference type="EMBL" id="CP028919">
    <property type="protein sequence ID" value="AWB50614.1"/>
    <property type="molecule type" value="Genomic_DNA"/>
</dbReference>
<keyword evidence="1" id="KW-1133">Transmembrane helix</keyword>
<organism evidence="2 3">
    <name type="scientific">Paragemmobacter aquarius</name>
    <dbReference type="NCBI Taxonomy" id="2169400"/>
    <lineage>
        <taxon>Bacteria</taxon>
        <taxon>Pseudomonadati</taxon>
        <taxon>Pseudomonadota</taxon>
        <taxon>Alphaproteobacteria</taxon>
        <taxon>Rhodobacterales</taxon>
        <taxon>Paracoccaceae</taxon>
        <taxon>Paragemmobacter</taxon>
    </lineage>
</organism>
<evidence type="ECO:0000256" key="1">
    <source>
        <dbReference type="SAM" id="Phobius"/>
    </source>
</evidence>
<accession>A0A2S0US26</accession>
<geneLocation type="plasmid" evidence="2 3">
    <name>unnamed1</name>
</geneLocation>
<sequence>MARLVVAATEQPTDGLTDRRAEAARLTRLIMLAPMRARLMRTRLMRTRLAPVLTGLTTGLPVATLAAGHSTLLVAYLAAHAGRSAADVGHPAALVLTGMLLAGLCIDAIALTAIILLASPAAHRLAVALTVATRAILPAIAAATRMICSRRLAIPALRLAITGLPVRLLGLIAALALAILLALLIVSLLAVLLRLAAIFVAVVVATLAVTFFMVRHRCSSV</sequence>
<evidence type="ECO:0000313" key="3">
    <source>
        <dbReference type="Proteomes" id="UP000244496"/>
    </source>
</evidence>
<evidence type="ECO:0000313" key="2">
    <source>
        <dbReference type="EMBL" id="AWB50614.1"/>
    </source>
</evidence>
<gene>
    <name evidence="2" type="ORF">HYN69_18610</name>
</gene>
<feature type="transmembrane region" description="Helical" evidence="1">
    <location>
        <begin position="49"/>
        <end position="79"/>
    </location>
</feature>
<keyword evidence="2" id="KW-0614">Plasmid</keyword>
<dbReference type="KEGG" id="geh:HYN69_18610"/>
<reference evidence="2 3" key="1">
    <citation type="submission" date="2018-04" db="EMBL/GenBank/DDBJ databases">
        <title>Genome sequencing of Gemmobacter.</title>
        <authorList>
            <person name="Yi H."/>
            <person name="Baek M.-G."/>
        </authorList>
    </citation>
    <scope>NUCLEOTIDE SEQUENCE [LARGE SCALE GENOMIC DNA]</scope>
    <source>
        <strain evidence="2 3">HYN0069</strain>
        <plasmid evidence="2 3">unnamed1</plasmid>
    </source>
</reference>
<keyword evidence="3" id="KW-1185">Reference proteome</keyword>
<dbReference type="AlphaFoldDB" id="A0A2S0US26"/>
<proteinExistence type="predicted"/>
<feature type="transmembrane region" description="Helical" evidence="1">
    <location>
        <begin position="168"/>
        <end position="189"/>
    </location>
</feature>
<feature type="transmembrane region" description="Helical" evidence="1">
    <location>
        <begin position="195"/>
        <end position="214"/>
    </location>
</feature>
<feature type="transmembrane region" description="Helical" evidence="1">
    <location>
        <begin position="91"/>
        <end position="119"/>
    </location>
</feature>